<evidence type="ECO:0000313" key="1">
    <source>
        <dbReference type="EMBL" id="KAL1608787.1"/>
    </source>
</evidence>
<name>A0ABR3RXU9_9PLEO</name>
<gene>
    <name evidence="1" type="ORF">SLS59_001978</name>
</gene>
<sequence length="416" mass="47468">MATEGLPSLKSLRERSDDSNFQLQVPQCLSRFPATDALPIFPGGDVIVRSDLVDPPKQWQFHSTGLVRQSTWFARDLHEQQLTSTKTTDWYLYGIEEVDGQVKLSRRPAEGPRPITVQSQNDNLLERTTVKREDDDSDALYKTILHIYDQIFKAFYGLPSLITPSNIQLATSQAEQLVKVATDLGCIHLVSSQIGNALLQHRQTLYKAILADPPRYLLLSLVLENDFIYTESLIHLIGAHPCYPWPTPHTTLPEHTKRLIARKSLDLDIEVLRVERKLLLLTITTQRGTSYSPDQHSQFDTWFIVQYFRNTLTEVLREHDAAKPALKRGNFFRKIRSGRYMEYEQVRQQVQRIMPSAVDTLGEDLRILKECASEIVEGMARNEASLDVEESKVGWLTCVKVEGKDIPWRAVAVSEA</sequence>
<accession>A0ABR3RXU9</accession>
<dbReference type="PANTHER" id="PTHR38119:SF1">
    <property type="entry name" value="BTB DOMAIN-CONTAINING PROTEIN"/>
    <property type="match status" value="1"/>
</dbReference>
<evidence type="ECO:0000313" key="2">
    <source>
        <dbReference type="Proteomes" id="UP001521222"/>
    </source>
</evidence>
<organism evidence="1 2">
    <name type="scientific">Nothophoma quercina</name>
    <dbReference type="NCBI Taxonomy" id="749835"/>
    <lineage>
        <taxon>Eukaryota</taxon>
        <taxon>Fungi</taxon>
        <taxon>Dikarya</taxon>
        <taxon>Ascomycota</taxon>
        <taxon>Pezizomycotina</taxon>
        <taxon>Dothideomycetes</taxon>
        <taxon>Pleosporomycetidae</taxon>
        <taxon>Pleosporales</taxon>
        <taxon>Pleosporineae</taxon>
        <taxon>Didymellaceae</taxon>
        <taxon>Nothophoma</taxon>
    </lineage>
</organism>
<reference evidence="1 2" key="1">
    <citation type="submission" date="2024-02" db="EMBL/GenBank/DDBJ databases">
        <title>De novo assembly and annotation of 12 fungi associated with fruit tree decline syndrome in Ontario, Canada.</title>
        <authorList>
            <person name="Sulman M."/>
            <person name="Ellouze W."/>
            <person name="Ilyukhin E."/>
        </authorList>
    </citation>
    <scope>NUCLEOTIDE SEQUENCE [LARGE SCALE GENOMIC DNA]</scope>
    <source>
        <strain evidence="1 2">M97-236</strain>
    </source>
</reference>
<keyword evidence="2" id="KW-1185">Reference proteome</keyword>
<dbReference type="EMBL" id="JAKIXB020000005">
    <property type="protein sequence ID" value="KAL1608787.1"/>
    <property type="molecule type" value="Genomic_DNA"/>
</dbReference>
<comment type="caution">
    <text evidence="1">The sequence shown here is derived from an EMBL/GenBank/DDBJ whole genome shotgun (WGS) entry which is preliminary data.</text>
</comment>
<dbReference type="PANTHER" id="PTHR38119">
    <property type="entry name" value="BTB DOMAIN-CONTAINING PROTEIN-RELATED"/>
    <property type="match status" value="1"/>
</dbReference>
<protein>
    <submittedName>
        <fullName evidence="1">Uncharacterized protein</fullName>
    </submittedName>
</protein>
<dbReference type="Proteomes" id="UP001521222">
    <property type="component" value="Unassembled WGS sequence"/>
</dbReference>
<proteinExistence type="predicted"/>